<reference evidence="1" key="2">
    <citation type="journal article" date="2019" name="Gigascience">
        <title>High-quality Schistosoma haematobium genome achieved by single-molecule and long-range sequencing.</title>
        <authorList>
            <person name="Stroehlein A.J."/>
            <person name="Korhonen P.K."/>
            <person name="Chong T.M."/>
            <person name="Lim Y.L."/>
            <person name="Chan K.G."/>
            <person name="Webster B."/>
            <person name="Rollinson D."/>
            <person name="Brindley P.J."/>
            <person name="Gasser R.B."/>
            <person name="Young N.D."/>
        </authorList>
    </citation>
    <scope>NUCLEOTIDE SEQUENCE</scope>
</reference>
<gene>
    <name evidence="1" type="ORF">MS3_00003552</name>
</gene>
<proteinExistence type="predicted"/>
<protein>
    <submittedName>
        <fullName evidence="1">Uncharacterized protein</fullName>
    </submittedName>
</protein>
<accession>A0A6A5DMR6</accession>
<dbReference type="Proteomes" id="UP000471633">
    <property type="component" value="Unassembled WGS sequence"/>
</dbReference>
<comment type="caution">
    <text evidence="1">The sequence shown here is derived from an EMBL/GenBank/DDBJ whole genome shotgun (WGS) entry which is preliminary data.</text>
</comment>
<name>A0A6A5DMR6_SCHHA</name>
<dbReference type="RefSeq" id="XP_012799264.2">
    <property type="nucleotide sequence ID" value="XM_012943810.2"/>
</dbReference>
<dbReference type="GeneID" id="24595209"/>
<reference evidence="1" key="1">
    <citation type="journal article" date="2012" name="Nat. Genet.">
        <title>Whole-genome sequence of Schistosoma haematobium.</title>
        <authorList>
            <person name="Young N.D."/>
            <person name="Jex A.R."/>
            <person name="Li B."/>
            <person name="Liu S."/>
            <person name="Yang L."/>
            <person name="Xiong Z."/>
            <person name="Li Y."/>
            <person name="Cantacessi C."/>
            <person name="Hall R.S."/>
            <person name="Xu X."/>
            <person name="Chen F."/>
            <person name="Wu X."/>
            <person name="Zerlotini A."/>
            <person name="Oliveira G."/>
            <person name="Hofmann A."/>
            <person name="Zhang G."/>
            <person name="Fang X."/>
            <person name="Kang Y."/>
            <person name="Campbell B.E."/>
            <person name="Loukas A."/>
            <person name="Ranganathan S."/>
            <person name="Rollinson D."/>
            <person name="Rinaldi G."/>
            <person name="Brindley P.J."/>
            <person name="Yang H."/>
            <person name="Wang J."/>
            <person name="Wang J."/>
            <person name="Gasser R.B."/>
        </authorList>
    </citation>
    <scope>NUCLEOTIDE SEQUENCE</scope>
</reference>
<dbReference type="EMBL" id="AMPZ03000002">
    <property type="protein sequence ID" value="KAH9591164.1"/>
    <property type="molecule type" value="Genomic_DNA"/>
</dbReference>
<reference evidence="1" key="4">
    <citation type="journal article" date="2022" name="PLoS Pathog.">
        <title>Chromosome-level genome of Schistosoma haematobium underpins genome-wide explorations of molecular variation.</title>
        <authorList>
            <person name="Stroehlein A.J."/>
            <person name="Korhonen P.K."/>
            <person name="Lee V.V."/>
            <person name="Ralph S.A."/>
            <person name="Mentink-Kane M."/>
            <person name="You H."/>
            <person name="McManus D.P."/>
            <person name="Tchuente L.T."/>
            <person name="Stothard J.R."/>
            <person name="Kaur P."/>
            <person name="Dudchenko O."/>
            <person name="Aiden E.L."/>
            <person name="Yang B."/>
            <person name="Yang H."/>
            <person name="Emery A.M."/>
            <person name="Webster B.L."/>
            <person name="Brindley P.J."/>
            <person name="Rollinson D."/>
            <person name="Chang B.C.H."/>
            <person name="Gasser R.B."/>
            <person name="Young N.D."/>
        </authorList>
    </citation>
    <scope>NUCLEOTIDE SEQUENCE</scope>
</reference>
<evidence type="ECO:0000313" key="1">
    <source>
        <dbReference type="EMBL" id="KAH9591164.1"/>
    </source>
</evidence>
<dbReference type="CTD" id="24595209"/>
<evidence type="ECO:0000313" key="2">
    <source>
        <dbReference type="Proteomes" id="UP000471633"/>
    </source>
</evidence>
<keyword evidence="2" id="KW-1185">Reference proteome</keyword>
<dbReference type="KEGG" id="shx:MS3_00003552"/>
<reference evidence="1" key="3">
    <citation type="submission" date="2021-06" db="EMBL/GenBank/DDBJ databases">
        <title>Chromosome-level genome assembly for S. haematobium.</title>
        <authorList>
            <person name="Stroehlein A.J."/>
        </authorList>
    </citation>
    <scope>NUCLEOTIDE SEQUENCE</scope>
</reference>
<sequence>MELDLTADRDVIDVFHHSQSCGGISKRRKSFAITKGRTLNLGSLKAAYPFSRITNLFDDKRHRIMNRNKEELKQISSQKPFILVSSHVNMDNSKISSDDSMTSHDTPPFLSHMYIDQKIHSFNSKFNYLKPYLSKGSRGSLPYTLNIPESIPEVSVSPRRHSVSFNLVDSHSQNSSHHQRSGSSLLDDIIIEPIEFERCLSPLRACDLAAPCSNTFEEVLKTLKQDNRDDRYSNDEFIG</sequence>
<dbReference type="AlphaFoldDB" id="A0A6A5DMR6"/>
<organism evidence="1 2">
    <name type="scientific">Schistosoma haematobium</name>
    <name type="common">Blood fluke</name>
    <dbReference type="NCBI Taxonomy" id="6185"/>
    <lineage>
        <taxon>Eukaryota</taxon>
        <taxon>Metazoa</taxon>
        <taxon>Spiralia</taxon>
        <taxon>Lophotrochozoa</taxon>
        <taxon>Platyhelminthes</taxon>
        <taxon>Trematoda</taxon>
        <taxon>Digenea</taxon>
        <taxon>Strigeidida</taxon>
        <taxon>Schistosomatoidea</taxon>
        <taxon>Schistosomatidae</taxon>
        <taxon>Schistosoma</taxon>
    </lineage>
</organism>